<feature type="transmembrane region" description="Helical" evidence="1">
    <location>
        <begin position="127"/>
        <end position="151"/>
    </location>
</feature>
<keyword evidence="1" id="KW-1133">Transmembrane helix</keyword>
<dbReference type="STRING" id="1423777.FD46_GL000497"/>
<protein>
    <recommendedName>
        <fullName evidence="4">Polysaccharide polymerase</fullName>
    </recommendedName>
</protein>
<dbReference type="PATRIC" id="fig|1423777.3.peg.519"/>
<organism evidence="2 3">
    <name type="scientific">Liquorilactobacillus oeni DSM 19972</name>
    <dbReference type="NCBI Taxonomy" id="1423777"/>
    <lineage>
        <taxon>Bacteria</taxon>
        <taxon>Bacillati</taxon>
        <taxon>Bacillota</taxon>
        <taxon>Bacilli</taxon>
        <taxon>Lactobacillales</taxon>
        <taxon>Lactobacillaceae</taxon>
        <taxon>Liquorilactobacillus</taxon>
    </lineage>
</organism>
<dbReference type="EMBL" id="AZEH01000020">
    <property type="protein sequence ID" value="KRL05746.1"/>
    <property type="molecule type" value="Genomic_DNA"/>
</dbReference>
<keyword evidence="3" id="KW-1185">Reference proteome</keyword>
<accession>A0A0R1MK98</accession>
<evidence type="ECO:0008006" key="4">
    <source>
        <dbReference type="Google" id="ProtNLM"/>
    </source>
</evidence>
<dbReference type="RefSeq" id="WP_057895481.1">
    <property type="nucleotide sequence ID" value="NZ_AZEH01000020.1"/>
</dbReference>
<feature type="transmembrane region" description="Helical" evidence="1">
    <location>
        <begin position="194"/>
        <end position="211"/>
    </location>
</feature>
<proteinExistence type="predicted"/>
<dbReference type="AlphaFoldDB" id="A0A0R1MK98"/>
<gene>
    <name evidence="2" type="ORF">FD46_GL000497</name>
</gene>
<reference evidence="2 3" key="1">
    <citation type="journal article" date="2015" name="Genome Announc.">
        <title>Expanding the biotechnology potential of lactobacilli through comparative genomics of 213 strains and associated genera.</title>
        <authorList>
            <person name="Sun Z."/>
            <person name="Harris H.M."/>
            <person name="McCann A."/>
            <person name="Guo C."/>
            <person name="Argimon S."/>
            <person name="Zhang W."/>
            <person name="Yang X."/>
            <person name="Jeffery I.B."/>
            <person name="Cooney J.C."/>
            <person name="Kagawa T.F."/>
            <person name="Liu W."/>
            <person name="Song Y."/>
            <person name="Salvetti E."/>
            <person name="Wrobel A."/>
            <person name="Rasinkangas P."/>
            <person name="Parkhill J."/>
            <person name="Rea M.C."/>
            <person name="O'Sullivan O."/>
            <person name="Ritari J."/>
            <person name="Douillard F.P."/>
            <person name="Paul Ross R."/>
            <person name="Yang R."/>
            <person name="Briner A.E."/>
            <person name="Felis G.E."/>
            <person name="de Vos W.M."/>
            <person name="Barrangou R."/>
            <person name="Klaenhammer T.R."/>
            <person name="Caufield P.W."/>
            <person name="Cui Y."/>
            <person name="Zhang H."/>
            <person name="O'Toole P.W."/>
        </authorList>
    </citation>
    <scope>NUCLEOTIDE SEQUENCE [LARGE SCALE GENOMIC DNA]</scope>
    <source>
        <strain evidence="2 3">DSM 19972</strain>
    </source>
</reference>
<keyword evidence="1" id="KW-0812">Transmembrane</keyword>
<dbReference type="OrthoDB" id="2085113at2"/>
<feature type="transmembrane region" description="Helical" evidence="1">
    <location>
        <begin position="375"/>
        <end position="392"/>
    </location>
</feature>
<keyword evidence="1" id="KW-0472">Membrane</keyword>
<feature type="transmembrane region" description="Helical" evidence="1">
    <location>
        <begin position="163"/>
        <end position="187"/>
    </location>
</feature>
<evidence type="ECO:0000256" key="1">
    <source>
        <dbReference type="SAM" id="Phobius"/>
    </source>
</evidence>
<evidence type="ECO:0000313" key="3">
    <source>
        <dbReference type="Proteomes" id="UP000051686"/>
    </source>
</evidence>
<evidence type="ECO:0000313" key="2">
    <source>
        <dbReference type="EMBL" id="KRL05746.1"/>
    </source>
</evidence>
<feature type="transmembrane region" description="Helical" evidence="1">
    <location>
        <begin position="28"/>
        <end position="47"/>
    </location>
</feature>
<feature type="transmembrane region" description="Helical" evidence="1">
    <location>
        <begin position="351"/>
        <end position="369"/>
    </location>
</feature>
<feature type="transmembrane region" description="Helical" evidence="1">
    <location>
        <begin position="322"/>
        <end position="344"/>
    </location>
</feature>
<feature type="transmembrane region" description="Helical" evidence="1">
    <location>
        <begin position="217"/>
        <end position="233"/>
    </location>
</feature>
<feature type="transmembrane region" description="Helical" evidence="1">
    <location>
        <begin position="245"/>
        <end position="264"/>
    </location>
</feature>
<comment type="caution">
    <text evidence="2">The sequence shown here is derived from an EMBL/GenBank/DDBJ whole genome shotgun (WGS) entry which is preliminary data.</text>
</comment>
<name>A0A0R1MK98_9LACO</name>
<sequence length="397" mass="45585">MSNILKGKLNTQVTNFNALKRGFFSERLYVFSFMLYLAANFINMTMFGHSNPLFWVLAPRLIELAGLLVAAKIFIFDGWKAEKLLIFTLLGIIFWEICKSSGEFYYFYYYLFILGAKNIRLERLLKVFLFTIAGLLLITIAASLTGLIINLSIGRHMEATVRYALGTIYPTDLAARVFYLLLAYVMLKRFHFSLAEYVSWIAITVITYAVTDTRLDLALMVLVLLLVAFYKRVVQLLEYLGSKTVAAILGAFVFVNIILAYTFIPHNHFFEIANKLLSGRLTYGHVAFQNYNVPFFGQYVFQMGNGGLHETPFQYFYIDSSFIRVLMMEGFLAFVALGFLFYICYRRFFKVKAYPLVIGMALLILSSVIDQHLLELAFNVLFLGALADLTYWSHAEY</sequence>
<dbReference type="Proteomes" id="UP000051686">
    <property type="component" value="Unassembled WGS sequence"/>
</dbReference>